<reference evidence="5 6" key="1">
    <citation type="journal article" date="2014" name="Int. J. Syst. Evol. Microbiol.">
        <title>Complete genome sequence of Corynebacterium casei LMG S-19264T (=DSM 44701T), isolated from a smear-ripened cheese.</title>
        <authorList>
            <consortium name="US DOE Joint Genome Institute (JGI-PGF)"/>
            <person name="Walter F."/>
            <person name="Albersmeier A."/>
            <person name="Kalinowski J."/>
            <person name="Ruckert C."/>
        </authorList>
    </citation>
    <scope>NUCLEOTIDE SEQUENCE [LARGE SCALE GENOMIC DNA]</scope>
    <source>
        <strain evidence="5 6">NBRC 112289</strain>
    </source>
</reference>
<dbReference type="SUPFAM" id="SSF55469">
    <property type="entry name" value="FMN-dependent nitroreductase-like"/>
    <property type="match status" value="1"/>
</dbReference>
<organism evidence="5 6">
    <name type="scientific">Arenivirga flava</name>
    <dbReference type="NCBI Taxonomy" id="1930060"/>
    <lineage>
        <taxon>Bacteria</taxon>
        <taxon>Bacillati</taxon>
        <taxon>Actinomycetota</taxon>
        <taxon>Actinomycetes</taxon>
        <taxon>Micrococcales</taxon>
        <taxon>Microbacteriaceae</taxon>
        <taxon>Arenivirga</taxon>
    </lineage>
</organism>
<keyword evidence="6" id="KW-1185">Reference proteome</keyword>
<dbReference type="EMBL" id="BSUL01000001">
    <property type="protein sequence ID" value="GMA28839.1"/>
    <property type="molecule type" value="Genomic_DNA"/>
</dbReference>
<dbReference type="AlphaFoldDB" id="A0AA37UEQ2"/>
<name>A0AA37UEQ2_9MICO</name>
<evidence type="ECO:0000256" key="1">
    <source>
        <dbReference type="ARBA" id="ARBA00007118"/>
    </source>
</evidence>
<protein>
    <submittedName>
        <fullName evidence="5">Nitroreductase</fullName>
    </submittedName>
</protein>
<evidence type="ECO:0000313" key="6">
    <source>
        <dbReference type="Proteomes" id="UP001157160"/>
    </source>
</evidence>
<sequence>MSGCAHPPTASPSLPPHHRTPPPEEAMTAVSDRRAKTDAPIHDLLAERWSPRSFDPRGEVDETQLASLLEAARWAPSWMNTQPRRFIVARRGTAEFDAIVERLAPFNATWAAQAPVLVVTVAELRDADGEDVAAPDYDLGQAVAHLTVQAHALGLHVRQMGGIDGPALAERFGVPDRFRVTTVVAIGRYASAEVDVDPSLRDRDAAARSRKPLAELVNPSDWS</sequence>
<evidence type="ECO:0000256" key="2">
    <source>
        <dbReference type="ARBA" id="ARBA00023002"/>
    </source>
</evidence>
<dbReference type="Gene3D" id="3.40.109.10">
    <property type="entry name" value="NADH Oxidase"/>
    <property type="match status" value="1"/>
</dbReference>
<comment type="caution">
    <text evidence="5">The sequence shown here is derived from an EMBL/GenBank/DDBJ whole genome shotgun (WGS) entry which is preliminary data.</text>
</comment>
<evidence type="ECO:0000256" key="3">
    <source>
        <dbReference type="SAM" id="MobiDB-lite"/>
    </source>
</evidence>
<dbReference type="InterPro" id="IPR000415">
    <property type="entry name" value="Nitroreductase-like"/>
</dbReference>
<dbReference type="CDD" id="cd02138">
    <property type="entry name" value="TdsD-like"/>
    <property type="match status" value="1"/>
</dbReference>
<feature type="domain" description="Nitroreductase" evidence="4">
    <location>
        <begin position="46"/>
        <end position="101"/>
    </location>
</feature>
<gene>
    <name evidence="5" type="ORF">GCM10025874_20920</name>
</gene>
<accession>A0AA37UEQ2</accession>
<dbReference type="Proteomes" id="UP001157160">
    <property type="component" value="Unassembled WGS sequence"/>
</dbReference>
<proteinExistence type="inferred from homology"/>
<evidence type="ECO:0000313" key="5">
    <source>
        <dbReference type="EMBL" id="GMA28839.1"/>
    </source>
</evidence>
<dbReference type="PANTHER" id="PTHR43673">
    <property type="entry name" value="NAD(P)H NITROREDUCTASE YDGI-RELATED"/>
    <property type="match status" value="1"/>
</dbReference>
<dbReference type="Pfam" id="PF00881">
    <property type="entry name" value="Nitroreductase"/>
    <property type="match status" value="2"/>
</dbReference>
<dbReference type="PANTHER" id="PTHR43673:SF10">
    <property type="entry name" value="NADH DEHYDROGENASE_NAD(P)H NITROREDUCTASE XCC3605-RELATED"/>
    <property type="match status" value="1"/>
</dbReference>
<dbReference type="GO" id="GO:0016491">
    <property type="term" value="F:oxidoreductase activity"/>
    <property type="evidence" value="ECO:0007669"/>
    <property type="project" value="UniProtKB-KW"/>
</dbReference>
<dbReference type="InterPro" id="IPR029479">
    <property type="entry name" value="Nitroreductase"/>
</dbReference>
<keyword evidence="2" id="KW-0560">Oxidoreductase</keyword>
<feature type="region of interest" description="Disordered" evidence="3">
    <location>
        <begin position="204"/>
        <end position="223"/>
    </location>
</feature>
<evidence type="ECO:0000259" key="4">
    <source>
        <dbReference type="Pfam" id="PF00881"/>
    </source>
</evidence>
<feature type="domain" description="Nitroreductase" evidence="4">
    <location>
        <begin position="104"/>
        <end position="188"/>
    </location>
</feature>
<feature type="region of interest" description="Disordered" evidence="3">
    <location>
        <begin position="1"/>
        <end position="35"/>
    </location>
</feature>
<comment type="similarity">
    <text evidence="1">Belongs to the nitroreductase family.</text>
</comment>